<dbReference type="Pfam" id="PF02458">
    <property type="entry name" value="Transferase"/>
    <property type="match status" value="1"/>
</dbReference>
<evidence type="ECO:0000256" key="2">
    <source>
        <dbReference type="ARBA" id="ARBA00022679"/>
    </source>
</evidence>
<dbReference type="Gene3D" id="3.30.559.10">
    <property type="entry name" value="Chloramphenicol acetyltransferase-like domain"/>
    <property type="match status" value="1"/>
</dbReference>
<dbReference type="AlphaFoldDB" id="A0ABD1FX35"/>
<keyword evidence="3 4" id="KW-0012">Acyltransferase</keyword>
<evidence type="ECO:0000256" key="3">
    <source>
        <dbReference type="ARBA" id="ARBA00023315"/>
    </source>
</evidence>
<dbReference type="PANTHER" id="PTHR31147:SF1">
    <property type="entry name" value="ACYL TRANSFERASE 4"/>
    <property type="match status" value="1"/>
</dbReference>
<proteinExistence type="inferred from homology"/>
<keyword evidence="5" id="KW-1185">Reference proteome</keyword>
<dbReference type="GO" id="GO:0016746">
    <property type="term" value="F:acyltransferase activity"/>
    <property type="evidence" value="ECO:0007669"/>
    <property type="project" value="UniProtKB-KW"/>
</dbReference>
<reference evidence="4 5" key="1">
    <citation type="submission" date="2024-06" db="EMBL/GenBank/DDBJ databases">
        <title>A chromosome level genome sequence of Diviner's sage (Salvia divinorum).</title>
        <authorList>
            <person name="Ford S.A."/>
            <person name="Ro D.-K."/>
            <person name="Ness R.W."/>
            <person name="Phillips M.A."/>
        </authorList>
    </citation>
    <scope>NUCLEOTIDE SEQUENCE [LARGE SCALE GENOMIC DNA]</scope>
    <source>
        <strain evidence="4">SAF-2024a</strain>
        <tissue evidence="4">Leaf</tissue>
    </source>
</reference>
<dbReference type="Proteomes" id="UP001567538">
    <property type="component" value="Unassembled WGS sequence"/>
</dbReference>
<comment type="similarity">
    <text evidence="1">Belongs to the plant acyltransferase family.</text>
</comment>
<gene>
    <name evidence="4" type="ORF">AAHA92_28266</name>
</gene>
<organism evidence="4 5">
    <name type="scientific">Salvia divinorum</name>
    <name type="common">Maria pastora</name>
    <name type="synonym">Diviner's sage</name>
    <dbReference type="NCBI Taxonomy" id="28513"/>
    <lineage>
        <taxon>Eukaryota</taxon>
        <taxon>Viridiplantae</taxon>
        <taxon>Streptophyta</taxon>
        <taxon>Embryophyta</taxon>
        <taxon>Tracheophyta</taxon>
        <taxon>Spermatophyta</taxon>
        <taxon>Magnoliopsida</taxon>
        <taxon>eudicotyledons</taxon>
        <taxon>Gunneridae</taxon>
        <taxon>Pentapetalae</taxon>
        <taxon>asterids</taxon>
        <taxon>lamiids</taxon>
        <taxon>Lamiales</taxon>
        <taxon>Lamiaceae</taxon>
        <taxon>Nepetoideae</taxon>
        <taxon>Mentheae</taxon>
        <taxon>Salviinae</taxon>
        <taxon>Salvia</taxon>
        <taxon>Salvia subgen. Calosphace</taxon>
    </lineage>
</organism>
<accession>A0ABD1FX35</accession>
<evidence type="ECO:0000313" key="4">
    <source>
        <dbReference type="EMBL" id="KAL1535493.1"/>
    </source>
</evidence>
<evidence type="ECO:0000256" key="1">
    <source>
        <dbReference type="ARBA" id="ARBA00009861"/>
    </source>
</evidence>
<dbReference type="InterPro" id="IPR023213">
    <property type="entry name" value="CAT-like_dom_sf"/>
</dbReference>
<evidence type="ECO:0000313" key="5">
    <source>
        <dbReference type="Proteomes" id="UP001567538"/>
    </source>
</evidence>
<sequence>MASNVIVTEANFITPSEPTPNHILRLSTLDSKLFACFIYEYLFIYEPLHGVDQDAITENVKAALSLALVPYYPLAGKVQVQNESPGLEVECSGQGILFIRAAASTCTTSEFDSAPRHIMQWKRFLSLQVTDVLSGAPPVVMQLTWLHDGGAALAVGFNHCLIDGTGSAQFLNSSAGLPRWTRARAEADLEPSLIRPNPDRAS</sequence>
<dbReference type="InterPro" id="IPR050898">
    <property type="entry name" value="Plant_acyltransferase"/>
</dbReference>
<protein>
    <submittedName>
        <fullName evidence="4">Alcohol acyltransferase 9</fullName>
    </submittedName>
</protein>
<keyword evidence="2" id="KW-0808">Transferase</keyword>
<name>A0ABD1FX35_SALDI</name>
<dbReference type="EMBL" id="JBEAFC010000011">
    <property type="protein sequence ID" value="KAL1535493.1"/>
    <property type="molecule type" value="Genomic_DNA"/>
</dbReference>
<dbReference type="PANTHER" id="PTHR31147">
    <property type="entry name" value="ACYL TRANSFERASE 4"/>
    <property type="match status" value="1"/>
</dbReference>
<comment type="caution">
    <text evidence="4">The sequence shown here is derived from an EMBL/GenBank/DDBJ whole genome shotgun (WGS) entry which is preliminary data.</text>
</comment>